<proteinExistence type="predicted"/>
<dbReference type="HOGENOM" id="CLU_2263256_0_0_1"/>
<evidence type="ECO:0000313" key="2">
    <source>
        <dbReference type="EMBL" id="EMC91230.1"/>
    </source>
</evidence>
<dbReference type="AlphaFoldDB" id="M2MY67"/>
<dbReference type="RefSeq" id="XP_007681386.1">
    <property type="nucleotide sequence ID" value="XM_007683196.1"/>
</dbReference>
<evidence type="ECO:0000313" key="3">
    <source>
        <dbReference type="Proteomes" id="UP000011761"/>
    </source>
</evidence>
<organism evidence="2 3">
    <name type="scientific">Baudoinia panamericana (strain UAMH 10762)</name>
    <name type="common">Angels' share fungus</name>
    <name type="synonym">Baudoinia compniacensis (strain UAMH 10762)</name>
    <dbReference type="NCBI Taxonomy" id="717646"/>
    <lineage>
        <taxon>Eukaryota</taxon>
        <taxon>Fungi</taxon>
        <taxon>Dikarya</taxon>
        <taxon>Ascomycota</taxon>
        <taxon>Pezizomycotina</taxon>
        <taxon>Dothideomycetes</taxon>
        <taxon>Dothideomycetidae</taxon>
        <taxon>Mycosphaerellales</taxon>
        <taxon>Teratosphaeriaceae</taxon>
        <taxon>Baudoinia</taxon>
    </lineage>
</organism>
<protein>
    <submittedName>
        <fullName evidence="2">Uncharacterized protein</fullName>
    </submittedName>
</protein>
<accession>M2MY67</accession>
<reference evidence="2 3" key="1">
    <citation type="journal article" date="2012" name="PLoS Pathog.">
        <title>Diverse lifestyles and strategies of plant pathogenesis encoded in the genomes of eighteen Dothideomycetes fungi.</title>
        <authorList>
            <person name="Ohm R.A."/>
            <person name="Feau N."/>
            <person name="Henrissat B."/>
            <person name="Schoch C.L."/>
            <person name="Horwitz B.A."/>
            <person name="Barry K.W."/>
            <person name="Condon B.J."/>
            <person name="Copeland A.C."/>
            <person name="Dhillon B."/>
            <person name="Glaser F."/>
            <person name="Hesse C.N."/>
            <person name="Kosti I."/>
            <person name="LaButti K."/>
            <person name="Lindquist E.A."/>
            <person name="Lucas S."/>
            <person name="Salamov A.A."/>
            <person name="Bradshaw R.E."/>
            <person name="Ciuffetti L."/>
            <person name="Hamelin R.C."/>
            <person name="Kema G.H.J."/>
            <person name="Lawrence C."/>
            <person name="Scott J.A."/>
            <person name="Spatafora J.W."/>
            <person name="Turgeon B.G."/>
            <person name="de Wit P.J.G.M."/>
            <person name="Zhong S."/>
            <person name="Goodwin S.B."/>
            <person name="Grigoriev I.V."/>
        </authorList>
    </citation>
    <scope>NUCLEOTIDE SEQUENCE [LARGE SCALE GENOMIC DNA]</scope>
    <source>
        <strain evidence="2 3">UAMH 10762</strain>
    </source>
</reference>
<feature type="region of interest" description="Disordered" evidence="1">
    <location>
        <begin position="66"/>
        <end position="86"/>
    </location>
</feature>
<keyword evidence="3" id="KW-1185">Reference proteome</keyword>
<dbReference type="KEGG" id="bcom:BAUCODRAFT_39383"/>
<dbReference type="Proteomes" id="UP000011761">
    <property type="component" value="Unassembled WGS sequence"/>
</dbReference>
<name>M2MY67_BAUPA</name>
<dbReference type="GeneID" id="19113779"/>
<dbReference type="EMBL" id="KB445564">
    <property type="protein sequence ID" value="EMC91230.1"/>
    <property type="molecule type" value="Genomic_DNA"/>
</dbReference>
<gene>
    <name evidence="2" type="ORF">BAUCODRAFT_39383</name>
</gene>
<evidence type="ECO:0000256" key="1">
    <source>
        <dbReference type="SAM" id="MobiDB-lite"/>
    </source>
</evidence>
<sequence length="103" mass="11633">MPLSLTATAARACSGPLAWRLSEKARRLSSLVQRHVFEPPSGCSDVMKLQEVDARRAVREKPYQPKRKALGCATRHPKPSQPHTPKHRAWITVCSCRLQKKYS</sequence>